<feature type="transmembrane region" description="Helical" evidence="1">
    <location>
        <begin position="49"/>
        <end position="71"/>
    </location>
</feature>
<dbReference type="InterPro" id="IPR052528">
    <property type="entry name" value="Sugar_transport-like"/>
</dbReference>
<keyword evidence="1" id="KW-1133">Transmembrane helix</keyword>
<keyword evidence="1" id="KW-0812">Transmembrane</keyword>
<feature type="non-terminal residue" evidence="3">
    <location>
        <position position="1"/>
    </location>
</feature>
<name>A0A381SC73_9ZZZZ</name>
<feature type="transmembrane region" description="Helical" evidence="1">
    <location>
        <begin position="233"/>
        <end position="251"/>
    </location>
</feature>
<protein>
    <recommendedName>
        <fullName evidence="2">Major facilitator superfamily (MFS) profile domain-containing protein</fullName>
    </recommendedName>
</protein>
<feature type="domain" description="Major facilitator superfamily (MFS) profile" evidence="2">
    <location>
        <begin position="197"/>
        <end position="389"/>
    </location>
</feature>
<feature type="transmembrane region" description="Helical" evidence="1">
    <location>
        <begin position="287"/>
        <end position="310"/>
    </location>
</feature>
<feature type="transmembrane region" description="Helical" evidence="1">
    <location>
        <begin position="202"/>
        <end position="221"/>
    </location>
</feature>
<reference evidence="3" key="1">
    <citation type="submission" date="2018-05" db="EMBL/GenBank/DDBJ databases">
        <authorList>
            <person name="Lanie J.A."/>
            <person name="Ng W.-L."/>
            <person name="Kazmierczak K.M."/>
            <person name="Andrzejewski T.M."/>
            <person name="Davidsen T.M."/>
            <person name="Wayne K.J."/>
            <person name="Tettelin H."/>
            <person name="Glass J.I."/>
            <person name="Rusch D."/>
            <person name="Podicherti R."/>
            <person name="Tsui H.-C.T."/>
            <person name="Winkler M.E."/>
        </authorList>
    </citation>
    <scope>NUCLEOTIDE SEQUENCE</scope>
</reference>
<organism evidence="3">
    <name type="scientific">marine metagenome</name>
    <dbReference type="NCBI Taxonomy" id="408172"/>
    <lineage>
        <taxon>unclassified sequences</taxon>
        <taxon>metagenomes</taxon>
        <taxon>ecological metagenomes</taxon>
    </lineage>
</organism>
<feature type="transmembrane region" description="Helical" evidence="1">
    <location>
        <begin position="145"/>
        <end position="167"/>
    </location>
</feature>
<evidence type="ECO:0000313" key="3">
    <source>
        <dbReference type="EMBL" id="SVA01685.1"/>
    </source>
</evidence>
<feature type="transmembrane region" description="Helical" evidence="1">
    <location>
        <begin position="350"/>
        <end position="371"/>
    </location>
</feature>
<feature type="transmembrane region" description="Helical" evidence="1">
    <location>
        <begin position="14"/>
        <end position="37"/>
    </location>
</feature>
<dbReference type="SUPFAM" id="SSF103473">
    <property type="entry name" value="MFS general substrate transporter"/>
    <property type="match status" value="1"/>
</dbReference>
<feature type="transmembrane region" description="Helical" evidence="1">
    <location>
        <begin position="114"/>
        <end position="133"/>
    </location>
</feature>
<dbReference type="InterPro" id="IPR020846">
    <property type="entry name" value="MFS_dom"/>
</dbReference>
<dbReference type="GO" id="GO:0022857">
    <property type="term" value="F:transmembrane transporter activity"/>
    <property type="evidence" value="ECO:0007669"/>
    <property type="project" value="InterPro"/>
</dbReference>
<dbReference type="PANTHER" id="PTHR23526">
    <property type="entry name" value="INTEGRAL MEMBRANE TRANSPORT PROTEIN-RELATED"/>
    <property type="match status" value="1"/>
</dbReference>
<dbReference type="Gene3D" id="1.20.1250.20">
    <property type="entry name" value="MFS general substrate transporter like domains"/>
    <property type="match status" value="2"/>
</dbReference>
<evidence type="ECO:0000256" key="1">
    <source>
        <dbReference type="SAM" id="Phobius"/>
    </source>
</evidence>
<accession>A0A381SC73</accession>
<keyword evidence="1" id="KW-0472">Membrane</keyword>
<dbReference type="EMBL" id="UINC01002929">
    <property type="protein sequence ID" value="SVA01685.1"/>
    <property type="molecule type" value="Genomic_DNA"/>
</dbReference>
<feature type="transmembrane region" description="Helical" evidence="1">
    <location>
        <begin position="263"/>
        <end position="281"/>
    </location>
</feature>
<dbReference type="PROSITE" id="PS50850">
    <property type="entry name" value="MFS"/>
    <property type="match status" value="1"/>
</dbReference>
<feature type="transmembrane region" description="Helical" evidence="1">
    <location>
        <begin position="322"/>
        <end position="344"/>
    </location>
</feature>
<dbReference type="InterPro" id="IPR011701">
    <property type="entry name" value="MFS"/>
</dbReference>
<sequence length="389" mass="42572">VVPLFLKLLDAPPIIIGSAAGVFTACAALPQITMAFIGQRIQNVKKGIVLAHSVMIPPMLLAGFIFGILAPTGPNAWAIYFGCFVLFSLGVGVVFPIWADFLELVHLPERRGEFFGISFAITNAAGFLGGFAVKKLLKSVPFPSNFGYGFLIYAVCIMAAVILFLGYRLKQKKSKKPNRDFRLFRNQLQFVLKTDGNYRRYLFSRILLAANYPAISLYAVYAHEKLQFDVSEAGIFTAITVLLSGLSSFTMGKIGDKWGHKHALVLVFIGYLAALVAALNAKTMMHTYLIFVFLGIGQGGFLTTSMSLIFEFAGDEGDKKIYFALTDSLTAPFVVIFIILSGIFIPSHGIATVLVGLGFFIVLGTLSLAFFTKEPKTERTEFAPSEMVM</sequence>
<gene>
    <name evidence="3" type="ORF">METZ01_LOCUS54539</name>
</gene>
<proteinExistence type="predicted"/>
<evidence type="ECO:0000259" key="2">
    <source>
        <dbReference type="PROSITE" id="PS50850"/>
    </source>
</evidence>
<dbReference type="InterPro" id="IPR036259">
    <property type="entry name" value="MFS_trans_sf"/>
</dbReference>
<dbReference type="AlphaFoldDB" id="A0A381SC73"/>
<feature type="transmembrane region" description="Helical" evidence="1">
    <location>
        <begin position="77"/>
        <end position="102"/>
    </location>
</feature>
<dbReference type="PANTHER" id="PTHR23526:SF1">
    <property type="entry name" value="MAJOR FACILITATOR SUPERFAMILY MFS_1"/>
    <property type="match status" value="1"/>
</dbReference>
<dbReference type="Pfam" id="PF07690">
    <property type="entry name" value="MFS_1"/>
    <property type="match status" value="2"/>
</dbReference>